<evidence type="ECO:0000313" key="2">
    <source>
        <dbReference type="Proteomes" id="UP001152795"/>
    </source>
</evidence>
<organism evidence="1 2">
    <name type="scientific">Paramuricea clavata</name>
    <name type="common">Red gorgonian</name>
    <name type="synonym">Violescent sea-whip</name>
    <dbReference type="NCBI Taxonomy" id="317549"/>
    <lineage>
        <taxon>Eukaryota</taxon>
        <taxon>Metazoa</taxon>
        <taxon>Cnidaria</taxon>
        <taxon>Anthozoa</taxon>
        <taxon>Octocorallia</taxon>
        <taxon>Malacalcyonacea</taxon>
        <taxon>Plexauridae</taxon>
        <taxon>Paramuricea</taxon>
    </lineage>
</organism>
<dbReference type="Proteomes" id="UP001152795">
    <property type="component" value="Unassembled WGS sequence"/>
</dbReference>
<gene>
    <name evidence="1" type="ORF">PACLA_8A063353</name>
</gene>
<dbReference type="SUPFAM" id="SSF56672">
    <property type="entry name" value="DNA/RNA polymerases"/>
    <property type="match status" value="1"/>
</dbReference>
<keyword evidence="1" id="KW-0695">RNA-directed DNA polymerase</keyword>
<keyword evidence="1" id="KW-0548">Nucleotidyltransferase</keyword>
<comment type="caution">
    <text evidence="1">The sequence shown here is derived from an EMBL/GenBank/DDBJ whole genome shotgun (WGS) entry which is preliminary data.</text>
</comment>
<dbReference type="InterPro" id="IPR043502">
    <property type="entry name" value="DNA/RNA_pol_sf"/>
</dbReference>
<dbReference type="PROSITE" id="PS50878">
    <property type="entry name" value="RT_POL"/>
    <property type="match status" value="1"/>
</dbReference>
<sequence length="264" mass="30773">MFQQTQSDPFLLPNGTTINSLLYADDLIILSRSKSGLQSCLNQINEWCSKWLMEVNIKKTKIMIFQKHNSKLPNLHFHIGDKKIDIVKEYIYLGLKLVPNGKFKLAQQQLSEKALHALYKIRKNLDFHKLSPKTATKIFDSIISPILLYNSEVWGAYEKNDLNKWDNSETEKIHLRFCKLYLGVNRRASNVACRSELGKYPLLITIKKNILNYFKHIFKLDDNSIVKQSFLMSKQLLEKGKESFYTNAMNMLKSLYDNTTNLEK</sequence>
<keyword evidence="1" id="KW-0808">Transferase</keyword>
<proteinExistence type="predicted"/>
<dbReference type="PANTHER" id="PTHR47027">
    <property type="entry name" value="REVERSE TRANSCRIPTASE DOMAIN-CONTAINING PROTEIN"/>
    <property type="match status" value="1"/>
</dbReference>
<dbReference type="PANTHER" id="PTHR47027:SF23">
    <property type="entry name" value="REVERSE TRANSCRIPTASE DOMAIN-CONTAINING PROTEIN"/>
    <property type="match status" value="1"/>
</dbReference>
<dbReference type="OrthoDB" id="8906575at2759"/>
<dbReference type="GO" id="GO:0003964">
    <property type="term" value="F:RNA-directed DNA polymerase activity"/>
    <property type="evidence" value="ECO:0007669"/>
    <property type="project" value="UniProtKB-KW"/>
</dbReference>
<protein>
    <submittedName>
        <fullName evidence="1">RNA-directed DNA polymerase from mobile element jockey-like</fullName>
    </submittedName>
</protein>
<accession>A0A7D9HJE3</accession>
<name>A0A7D9HJE3_PARCT</name>
<evidence type="ECO:0000313" key="1">
    <source>
        <dbReference type="EMBL" id="CAB3985985.1"/>
    </source>
</evidence>
<dbReference type="Pfam" id="PF00078">
    <property type="entry name" value="RVT_1"/>
    <property type="match status" value="1"/>
</dbReference>
<keyword evidence="2" id="KW-1185">Reference proteome</keyword>
<dbReference type="EMBL" id="CACRXK020000949">
    <property type="protein sequence ID" value="CAB3985985.1"/>
    <property type="molecule type" value="Genomic_DNA"/>
</dbReference>
<reference evidence="1" key="1">
    <citation type="submission" date="2020-04" db="EMBL/GenBank/DDBJ databases">
        <authorList>
            <person name="Alioto T."/>
            <person name="Alioto T."/>
            <person name="Gomez Garrido J."/>
        </authorList>
    </citation>
    <scope>NUCLEOTIDE SEQUENCE</scope>
    <source>
        <strain evidence="1">A484AB</strain>
    </source>
</reference>
<dbReference type="PRINTS" id="PR01345">
    <property type="entry name" value="CERVTRCPTASE"/>
</dbReference>
<dbReference type="AlphaFoldDB" id="A0A7D9HJE3"/>
<dbReference type="InterPro" id="IPR000477">
    <property type="entry name" value="RT_dom"/>
</dbReference>